<organism evidence="2 3">
    <name type="scientific">Antarctobacter heliothermus</name>
    <dbReference type="NCBI Taxonomy" id="74033"/>
    <lineage>
        <taxon>Bacteria</taxon>
        <taxon>Pseudomonadati</taxon>
        <taxon>Pseudomonadota</taxon>
        <taxon>Alphaproteobacteria</taxon>
        <taxon>Rhodobacterales</taxon>
        <taxon>Roseobacteraceae</taxon>
        <taxon>Antarctobacter</taxon>
    </lineage>
</organism>
<protein>
    <submittedName>
        <fullName evidence="2">Uncharacterized protein</fullName>
    </submittedName>
</protein>
<evidence type="ECO:0000313" key="3">
    <source>
        <dbReference type="Proteomes" id="UP000198440"/>
    </source>
</evidence>
<keyword evidence="1" id="KW-1133">Transmembrane helix</keyword>
<gene>
    <name evidence="2" type="ORF">SAMN04488078_1002125</name>
</gene>
<feature type="transmembrane region" description="Helical" evidence="1">
    <location>
        <begin position="109"/>
        <end position="127"/>
    </location>
</feature>
<dbReference type="EMBL" id="FZON01000002">
    <property type="protein sequence ID" value="SNS03824.1"/>
    <property type="molecule type" value="Genomic_DNA"/>
</dbReference>
<reference evidence="2 3" key="1">
    <citation type="submission" date="2017-06" db="EMBL/GenBank/DDBJ databases">
        <authorList>
            <person name="Kim H.J."/>
            <person name="Triplett B.A."/>
        </authorList>
    </citation>
    <scope>NUCLEOTIDE SEQUENCE [LARGE SCALE GENOMIC DNA]</scope>
    <source>
        <strain evidence="2 3">DSM 11445</strain>
    </source>
</reference>
<name>A0A239B9D8_9RHOB</name>
<keyword evidence="1" id="KW-0472">Membrane</keyword>
<proteinExistence type="predicted"/>
<dbReference type="RefSeq" id="WP_089276132.1">
    <property type="nucleotide sequence ID" value="NZ_FZON01000002.1"/>
</dbReference>
<accession>A0A239B9D8</accession>
<dbReference type="Proteomes" id="UP000198440">
    <property type="component" value="Unassembled WGS sequence"/>
</dbReference>
<feature type="transmembrane region" description="Helical" evidence="1">
    <location>
        <begin position="76"/>
        <end position="97"/>
    </location>
</feature>
<feature type="transmembrane region" description="Helical" evidence="1">
    <location>
        <begin position="41"/>
        <end position="70"/>
    </location>
</feature>
<dbReference type="AlphaFoldDB" id="A0A239B9D8"/>
<feature type="transmembrane region" description="Helical" evidence="1">
    <location>
        <begin position="6"/>
        <end position="34"/>
    </location>
</feature>
<keyword evidence="1" id="KW-0812">Transmembrane</keyword>
<sequence length="137" mass="13979">MLRHALRIWLMHSLAFLAGLVVSGVVAVGLWFLVPSEGGNALLLGTALGVSIISVGTGYAIYLALVAALLGVVPGWGFYLFGPLVVLAVMALVFTAVYSGLLAVGGGSLLGYALLYLGGGAALHRLVAELGEVEDTP</sequence>
<evidence type="ECO:0000256" key="1">
    <source>
        <dbReference type="SAM" id="Phobius"/>
    </source>
</evidence>
<evidence type="ECO:0000313" key="2">
    <source>
        <dbReference type="EMBL" id="SNS03824.1"/>
    </source>
</evidence>